<evidence type="ECO:0000256" key="1">
    <source>
        <dbReference type="ARBA" id="ARBA00004685"/>
    </source>
</evidence>
<evidence type="ECO:0000256" key="3">
    <source>
        <dbReference type="SAM" id="MobiDB-lite"/>
    </source>
</evidence>
<comment type="pathway">
    <text evidence="1">Mycotoxin biosynthesis.</text>
</comment>
<dbReference type="STRING" id="913774.A0A0C3CZR2"/>
<protein>
    <submittedName>
        <fullName evidence="4">Uncharacterized protein</fullName>
    </submittedName>
</protein>
<dbReference type="InParanoid" id="A0A0C3CZR2"/>
<dbReference type="AlphaFoldDB" id="A0A0C3CZR2"/>
<dbReference type="Pfam" id="PF11807">
    <property type="entry name" value="UstYa"/>
    <property type="match status" value="1"/>
</dbReference>
<feature type="non-terminal residue" evidence="4">
    <location>
        <position position="1"/>
    </location>
</feature>
<evidence type="ECO:0000313" key="4">
    <source>
        <dbReference type="EMBL" id="KIM95117.1"/>
    </source>
</evidence>
<dbReference type="InterPro" id="IPR021765">
    <property type="entry name" value="UstYa-like"/>
</dbReference>
<sequence length="173" mass="19842">PARDAVEYKIEVFHSNFGSDRTPYQEPTDDEVDAAGKPSESILDIGLSQIDDEMAVQLLNRTTRIPGDDNGYVIGLDVFHQLHCLNHLRKILYPDRYRIFDNLTGVNLTLAIDHTEHCVDSIRQSLMCSVDISTIYWQWDTARQKTIANAQTTHICKNFEKIQAWARDHAIRD</sequence>
<dbReference type="EMBL" id="KN832888">
    <property type="protein sequence ID" value="KIM95117.1"/>
    <property type="molecule type" value="Genomic_DNA"/>
</dbReference>
<name>A0A0C3CZR2_OIDMZ</name>
<comment type="similarity">
    <text evidence="2">Belongs to the ustYa family.</text>
</comment>
<keyword evidence="5" id="KW-1185">Reference proteome</keyword>
<feature type="region of interest" description="Disordered" evidence="3">
    <location>
        <begin position="17"/>
        <end position="36"/>
    </location>
</feature>
<reference evidence="5" key="2">
    <citation type="submission" date="2015-01" db="EMBL/GenBank/DDBJ databases">
        <title>Evolutionary Origins and Diversification of the Mycorrhizal Mutualists.</title>
        <authorList>
            <consortium name="DOE Joint Genome Institute"/>
            <consortium name="Mycorrhizal Genomics Consortium"/>
            <person name="Kohler A."/>
            <person name="Kuo A."/>
            <person name="Nagy L.G."/>
            <person name="Floudas D."/>
            <person name="Copeland A."/>
            <person name="Barry K.W."/>
            <person name="Cichocki N."/>
            <person name="Veneault-Fourrey C."/>
            <person name="LaButti K."/>
            <person name="Lindquist E.A."/>
            <person name="Lipzen A."/>
            <person name="Lundell T."/>
            <person name="Morin E."/>
            <person name="Murat C."/>
            <person name="Riley R."/>
            <person name="Ohm R."/>
            <person name="Sun H."/>
            <person name="Tunlid A."/>
            <person name="Henrissat B."/>
            <person name="Grigoriev I.V."/>
            <person name="Hibbett D.S."/>
            <person name="Martin F."/>
        </authorList>
    </citation>
    <scope>NUCLEOTIDE SEQUENCE [LARGE SCALE GENOMIC DNA]</scope>
    <source>
        <strain evidence="5">Zn</strain>
    </source>
</reference>
<organism evidence="4 5">
    <name type="scientific">Oidiodendron maius (strain Zn)</name>
    <dbReference type="NCBI Taxonomy" id="913774"/>
    <lineage>
        <taxon>Eukaryota</taxon>
        <taxon>Fungi</taxon>
        <taxon>Dikarya</taxon>
        <taxon>Ascomycota</taxon>
        <taxon>Pezizomycotina</taxon>
        <taxon>Leotiomycetes</taxon>
        <taxon>Leotiomycetes incertae sedis</taxon>
        <taxon>Myxotrichaceae</taxon>
        <taxon>Oidiodendron</taxon>
    </lineage>
</organism>
<dbReference type="OrthoDB" id="3687641at2759"/>
<gene>
    <name evidence="4" type="ORF">OIDMADRAFT_134566</name>
</gene>
<reference evidence="4 5" key="1">
    <citation type="submission" date="2014-04" db="EMBL/GenBank/DDBJ databases">
        <authorList>
            <consortium name="DOE Joint Genome Institute"/>
            <person name="Kuo A."/>
            <person name="Martino E."/>
            <person name="Perotto S."/>
            <person name="Kohler A."/>
            <person name="Nagy L.G."/>
            <person name="Floudas D."/>
            <person name="Copeland A."/>
            <person name="Barry K.W."/>
            <person name="Cichocki N."/>
            <person name="Veneault-Fourrey C."/>
            <person name="LaButti K."/>
            <person name="Lindquist E.A."/>
            <person name="Lipzen A."/>
            <person name="Lundell T."/>
            <person name="Morin E."/>
            <person name="Murat C."/>
            <person name="Sun H."/>
            <person name="Tunlid A."/>
            <person name="Henrissat B."/>
            <person name="Grigoriev I.V."/>
            <person name="Hibbett D.S."/>
            <person name="Martin F."/>
            <person name="Nordberg H.P."/>
            <person name="Cantor M.N."/>
            <person name="Hua S.X."/>
        </authorList>
    </citation>
    <scope>NUCLEOTIDE SEQUENCE [LARGE SCALE GENOMIC DNA]</scope>
    <source>
        <strain evidence="4 5">Zn</strain>
    </source>
</reference>
<evidence type="ECO:0000313" key="5">
    <source>
        <dbReference type="Proteomes" id="UP000054321"/>
    </source>
</evidence>
<evidence type="ECO:0000256" key="2">
    <source>
        <dbReference type="ARBA" id="ARBA00035112"/>
    </source>
</evidence>
<dbReference type="PANTHER" id="PTHR33365">
    <property type="entry name" value="YALI0B05434P"/>
    <property type="match status" value="1"/>
</dbReference>
<dbReference type="HOGENOM" id="CLU_042941_6_3_1"/>
<accession>A0A0C3CZR2</accession>
<proteinExistence type="inferred from homology"/>
<dbReference type="Proteomes" id="UP000054321">
    <property type="component" value="Unassembled WGS sequence"/>
</dbReference>
<dbReference type="GO" id="GO:0043386">
    <property type="term" value="P:mycotoxin biosynthetic process"/>
    <property type="evidence" value="ECO:0007669"/>
    <property type="project" value="InterPro"/>
</dbReference>
<dbReference type="PANTHER" id="PTHR33365:SF4">
    <property type="entry name" value="CYCLOCHLOROTINE BIOSYNTHESIS PROTEIN O"/>
    <property type="match status" value="1"/>
</dbReference>